<evidence type="ECO:0000313" key="2">
    <source>
        <dbReference type="EMBL" id="PKU75131.1"/>
    </source>
</evidence>
<feature type="region of interest" description="Disordered" evidence="1">
    <location>
        <begin position="221"/>
        <end position="313"/>
    </location>
</feature>
<name>A0A2I0WHK8_9ASPA</name>
<evidence type="ECO:0000313" key="3">
    <source>
        <dbReference type="Proteomes" id="UP000233837"/>
    </source>
</evidence>
<accession>A0A2I0WHK8</accession>
<keyword evidence="3" id="KW-1185">Reference proteome</keyword>
<dbReference type="OrthoDB" id="785861at2759"/>
<feature type="compositionally biased region" description="Basic and acidic residues" evidence="1">
    <location>
        <begin position="98"/>
        <end position="116"/>
    </location>
</feature>
<dbReference type="EMBL" id="KZ502640">
    <property type="protein sequence ID" value="PKU75131.1"/>
    <property type="molecule type" value="Genomic_DNA"/>
</dbReference>
<dbReference type="STRING" id="906689.A0A2I0WHK8"/>
<dbReference type="AlphaFoldDB" id="A0A2I0WHK8"/>
<protein>
    <submittedName>
        <fullName evidence="2">Uncharacterized protein</fullName>
    </submittedName>
</protein>
<feature type="compositionally biased region" description="Low complexity" evidence="1">
    <location>
        <begin position="40"/>
        <end position="59"/>
    </location>
</feature>
<dbReference type="Proteomes" id="UP000233837">
    <property type="component" value="Unassembled WGS sequence"/>
</dbReference>
<feature type="compositionally biased region" description="Basic and acidic residues" evidence="1">
    <location>
        <begin position="238"/>
        <end position="252"/>
    </location>
</feature>
<feature type="compositionally biased region" description="Polar residues" evidence="1">
    <location>
        <begin position="221"/>
        <end position="230"/>
    </location>
</feature>
<feature type="region of interest" description="Disordered" evidence="1">
    <location>
        <begin position="1"/>
        <end position="82"/>
    </location>
</feature>
<proteinExistence type="predicted"/>
<feature type="compositionally biased region" description="Low complexity" evidence="1">
    <location>
        <begin position="9"/>
        <end position="18"/>
    </location>
</feature>
<feature type="region of interest" description="Disordered" evidence="1">
    <location>
        <begin position="95"/>
        <end position="116"/>
    </location>
</feature>
<dbReference type="PANTHER" id="PTHR33448:SF10">
    <property type="entry name" value="PROTAMINE P1 FAMILY PROTEIN"/>
    <property type="match status" value="1"/>
</dbReference>
<evidence type="ECO:0000256" key="1">
    <source>
        <dbReference type="SAM" id="MobiDB-lite"/>
    </source>
</evidence>
<gene>
    <name evidence="2" type="ORF">MA16_Dca018398</name>
</gene>
<reference evidence="2 3" key="2">
    <citation type="journal article" date="2017" name="Nature">
        <title>The Apostasia genome and the evolution of orchids.</title>
        <authorList>
            <person name="Zhang G.Q."/>
            <person name="Liu K.W."/>
            <person name="Li Z."/>
            <person name="Lohaus R."/>
            <person name="Hsiao Y.Y."/>
            <person name="Niu S.C."/>
            <person name="Wang J.Y."/>
            <person name="Lin Y.C."/>
            <person name="Xu Q."/>
            <person name="Chen L.J."/>
            <person name="Yoshida K."/>
            <person name="Fujiwara S."/>
            <person name="Wang Z.W."/>
            <person name="Zhang Y.Q."/>
            <person name="Mitsuda N."/>
            <person name="Wang M."/>
            <person name="Liu G.H."/>
            <person name="Pecoraro L."/>
            <person name="Huang H.X."/>
            <person name="Xiao X.J."/>
            <person name="Lin M."/>
            <person name="Wu X.Y."/>
            <person name="Wu W.L."/>
            <person name="Chen Y.Y."/>
            <person name="Chang S.B."/>
            <person name="Sakamoto S."/>
            <person name="Ohme-Takagi M."/>
            <person name="Yagi M."/>
            <person name="Zeng S.J."/>
            <person name="Shen C.Y."/>
            <person name="Yeh C.M."/>
            <person name="Luo Y.B."/>
            <person name="Tsai W.C."/>
            <person name="Van de Peer Y."/>
            <person name="Liu Z.J."/>
        </authorList>
    </citation>
    <scope>NUCLEOTIDE SEQUENCE [LARGE SCALE GENOMIC DNA]</scope>
    <source>
        <tissue evidence="2">The whole plant</tissue>
    </source>
</reference>
<dbReference type="PANTHER" id="PTHR33448">
    <property type="entry name" value="CHLOROPLAST PROTEIN HCF243-RELATED"/>
    <property type="match status" value="1"/>
</dbReference>
<sequence length="313" mass="34937">MGPPPPLSSKPSMVSSSPGRAEKLPTPGFSHLLRGKSGSRSRSQTSLSRSSPLFPSRNLSHGRAAPPSIDAGNDGEPSSPKVTCIGQVRIRKKNKASFRYDSKRNRTQSEQKKRGEREMRCCFINKSLVLSVFRSRQSIWRKWWVKLRFKGNAGYRRGKERVEPAEAVPLPLNDLGEIVFQKSERGDGEEAEEYDESETRVFVPPKNALILMRCRSAPHNRSSSLATRFSTTGDDEDVGKGEDKTVKGTESSREEEEEDEEARCPSSRPLFLKRSNSEPAKKAARLVAPEASRCSQNGDDDNRRPAKSPSRLH</sequence>
<reference evidence="2 3" key="1">
    <citation type="journal article" date="2016" name="Sci. Rep.">
        <title>The Dendrobium catenatum Lindl. genome sequence provides insights into polysaccharide synthase, floral development and adaptive evolution.</title>
        <authorList>
            <person name="Zhang G.Q."/>
            <person name="Xu Q."/>
            <person name="Bian C."/>
            <person name="Tsai W.C."/>
            <person name="Yeh C.M."/>
            <person name="Liu K.W."/>
            <person name="Yoshida K."/>
            <person name="Zhang L.S."/>
            <person name="Chang S.B."/>
            <person name="Chen F."/>
            <person name="Shi Y."/>
            <person name="Su Y.Y."/>
            <person name="Zhang Y.Q."/>
            <person name="Chen L.J."/>
            <person name="Yin Y."/>
            <person name="Lin M."/>
            <person name="Huang H."/>
            <person name="Deng H."/>
            <person name="Wang Z.W."/>
            <person name="Zhu S.L."/>
            <person name="Zhao X."/>
            <person name="Deng C."/>
            <person name="Niu S.C."/>
            <person name="Huang J."/>
            <person name="Wang M."/>
            <person name="Liu G.H."/>
            <person name="Yang H.J."/>
            <person name="Xiao X.J."/>
            <person name="Hsiao Y.Y."/>
            <person name="Wu W.L."/>
            <person name="Chen Y.Y."/>
            <person name="Mitsuda N."/>
            <person name="Ohme-Takagi M."/>
            <person name="Luo Y.B."/>
            <person name="Van de Peer Y."/>
            <person name="Liu Z.J."/>
        </authorList>
    </citation>
    <scope>NUCLEOTIDE SEQUENCE [LARGE SCALE GENOMIC DNA]</scope>
    <source>
        <tissue evidence="2">The whole plant</tissue>
    </source>
</reference>
<organism evidence="2 3">
    <name type="scientific">Dendrobium catenatum</name>
    <dbReference type="NCBI Taxonomy" id="906689"/>
    <lineage>
        <taxon>Eukaryota</taxon>
        <taxon>Viridiplantae</taxon>
        <taxon>Streptophyta</taxon>
        <taxon>Embryophyta</taxon>
        <taxon>Tracheophyta</taxon>
        <taxon>Spermatophyta</taxon>
        <taxon>Magnoliopsida</taxon>
        <taxon>Liliopsida</taxon>
        <taxon>Asparagales</taxon>
        <taxon>Orchidaceae</taxon>
        <taxon>Epidendroideae</taxon>
        <taxon>Malaxideae</taxon>
        <taxon>Dendrobiinae</taxon>
        <taxon>Dendrobium</taxon>
    </lineage>
</organism>